<protein>
    <submittedName>
        <fullName evidence="1">Uncharacterized protein</fullName>
    </submittedName>
</protein>
<dbReference type="EMBL" id="CP025704">
    <property type="protein sequence ID" value="AUN99036.1"/>
    <property type="molecule type" value="Genomic_DNA"/>
</dbReference>
<dbReference type="Gene3D" id="3.30.360.80">
    <property type="match status" value="1"/>
</dbReference>
<evidence type="ECO:0000313" key="2">
    <source>
        <dbReference type="Proteomes" id="UP000235584"/>
    </source>
</evidence>
<dbReference type="Gene3D" id="2.30.30.140">
    <property type="match status" value="1"/>
</dbReference>
<name>A0A2K9NU30_BACTC</name>
<dbReference type="InterPro" id="IPR023949">
    <property type="entry name" value="Helicase_RapA"/>
</dbReference>
<reference evidence="1 2" key="1">
    <citation type="submission" date="2018-01" db="EMBL/GenBank/DDBJ databases">
        <title>Complete genome sequence of Bacteriovorax stolpii DSM12778.</title>
        <authorList>
            <person name="Tang B."/>
            <person name="Chang J."/>
        </authorList>
    </citation>
    <scope>NUCLEOTIDE SEQUENCE [LARGE SCALE GENOMIC DNA]</scope>
    <source>
        <strain evidence="1 2">DSM 12778</strain>
    </source>
</reference>
<dbReference type="InterPro" id="IPR049730">
    <property type="entry name" value="SNF2/RAD54-like_C"/>
</dbReference>
<dbReference type="InterPro" id="IPR040765">
    <property type="entry name" value="Tudor_1_RapA"/>
</dbReference>
<dbReference type="InterPro" id="IPR014001">
    <property type="entry name" value="Helicase_ATP-bd"/>
</dbReference>
<dbReference type="KEGG" id="bsto:C0V70_13175"/>
<dbReference type="GO" id="GO:0006355">
    <property type="term" value="P:regulation of DNA-templated transcription"/>
    <property type="evidence" value="ECO:0007669"/>
    <property type="project" value="InterPro"/>
</dbReference>
<dbReference type="Proteomes" id="UP000235584">
    <property type="component" value="Chromosome"/>
</dbReference>
<dbReference type="InterPro" id="IPR057342">
    <property type="entry name" value="DEXDc_RapA"/>
</dbReference>
<sequence>MSNLIPGQRFMSETEPELGLGILSTVESKTLKISFLAAKTERVYGSKGAPIKRVVFAVGDEITLRSGEKITVDAVVDREGIIAYQSASDTYDERELSDSLSFNKPEDRLFNGNADAPGLFELRFKTLWNKNRLTQSRVRGFVGGRMNLIPHQFYVADQIADRPIPRVLLADEVGLGKTIEAGLALHHLILSERVKRALILVPDSLVYQWFIEMLRKFNLTFTTLNQETHLEPNTNPFTDNDFVIVNIGLLKGAEMARRMMSEATWDIMVVDEAHQLKWSQENASPEYKIVEAIAKKSSGLLLLTATPEQLGMEGHFARLKLLDPDRFYDYKKFLEETAHYEEVAKTARELLKKGDAESEVKLKELQDLHGPGRIFFRNTRTRMSKHFSFFPKRILHAYPLESKKTHHLGLEDEETIGPSFDMKLDWLTEFLGRHQGEKILLITKSKTKVLCLEKLLKDRFPAMNVGVFHSGLSFVARDRQAAYFADPQGANILLCTEIGSEGRNFEFAHHLVLFDLPLYPDLLEQRIGRLDRIGQDSDIHLHVPYIVSSYDEILYQWFHTGLDAFVHSAKGASIVHQQLQSLLEEYLNKPELCFKDPKVLQEFLENTAREFKEVSHKLEEGRDILVELNSFKEEEAKALVSEVKKFDEESNLINYMNDVFQELGVDIEDLDDGVFYIRPSDNMYVPYFPGLPVDGIRITYERKTALRREDVEFLTWDHPMVVGVIDLILSNTFGNVSVMMRKKTGQSKTFIETFFKLQAIAPKSLSPERFFPPTPIRILVDSTGENFSAKFEKSDIDEKITAADIETARKAKGLPKAAVQKVLKSAHDHALQEAAELKKKYKENMIAHLDAEKTRLLKLKAKNPVVRNEEIEAIASQIEVLTKAYDEAEVVLDSLRVIF</sequence>
<dbReference type="GO" id="GO:0016817">
    <property type="term" value="F:hydrolase activity, acting on acid anhydrides"/>
    <property type="evidence" value="ECO:0007669"/>
    <property type="project" value="InterPro"/>
</dbReference>
<dbReference type="Gene3D" id="3.40.50.300">
    <property type="entry name" value="P-loop containing nucleotide triphosphate hydrolases"/>
    <property type="match status" value="1"/>
</dbReference>
<dbReference type="CDD" id="cd18011">
    <property type="entry name" value="DEXDc_RapA"/>
    <property type="match status" value="1"/>
</dbReference>
<dbReference type="SMART" id="SM00490">
    <property type="entry name" value="HELICc"/>
    <property type="match status" value="1"/>
</dbReference>
<dbReference type="PANTHER" id="PTHR45766:SF6">
    <property type="entry name" value="SWI_SNF-RELATED MATRIX-ASSOCIATED ACTIN-DEPENDENT REGULATOR OF CHROMATIN SUBFAMILY A-LIKE PROTEIN 1"/>
    <property type="match status" value="1"/>
</dbReference>
<dbReference type="PANTHER" id="PTHR45766">
    <property type="entry name" value="DNA ANNEALING HELICASE AND ENDONUCLEASE ZRANB3 FAMILY MEMBER"/>
    <property type="match status" value="1"/>
</dbReference>
<dbReference type="PROSITE" id="PS51192">
    <property type="entry name" value="HELICASE_ATP_BIND_1"/>
    <property type="match status" value="1"/>
</dbReference>
<dbReference type="CDD" id="cd18793">
    <property type="entry name" value="SF2_C_SNF"/>
    <property type="match status" value="1"/>
</dbReference>
<dbReference type="Gene3D" id="2.30.30.930">
    <property type="match status" value="1"/>
</dbReference>
<dbReference type="SMART" id="SM00487">
    <property type="entry name" value="DEXDc"/>
    <property type="match status" value="1"/>
</dbReference>
<dbReference type="InterPro" id="IPR001650">
    <property type="entry name" value="Helicase_C-like"/>
</dbReference>
<dbReference type="SUPFAM" id="SSF52540">
    <property type="entry name" value="P-loop containing nucleoside triphosphate hydrolases"/>
    <property type="match status" value="1"/>
</dbReference>
<dbReference type="PROSITE" id="PS51194">
    <property type="entry name" value="HELICASE_CTER"/>
    <property type="match status" value="1"/>
</dbReference>
<dbReference type="InterPro" id="IPR022737">
    <property type="entry name" value="RapA_C"/>
</dbReference>
<dbReference type="InterPro" id="IPR027417">
    <property type="entry name" value="P-loop_NTPase"/>
</dbReference>
<gene>
    <name evidence="1" type="ORF">C0V70_13175</name>
</gene>
<proteinExistence type="inferred from homology"/>
<keyword evidence="2" id="KW-1185">Reference proteome</keyword>
<evidence type="ECO:0000313" key="1">
    <source>
        <dbReference type="EMBL" id="AUN99036.1"/>
    </source>
</evidence>
<dbReference type="Gene3D" id="3.40.50.10810">
    <property type="entry name" value="Tandem AAA-ATPase domain"/>
    <property type="match status" value="1"/>
</dbReference>
<dbReference type="Pfam" id="PF12137">
    <property type="entry name" value="RapA_C"/>
    <property type="match status" value="1"/>
</dbReference>
<dbReference type="RefSeq" id="WP_102244327.1">
    <property type="nucleotide sequence ID" value="NZ_CP025704.1"/>
</dbReference>
<dbReference type="Pfam" id="PF00176">
    <property type="entry name" value="SNF2-rel_dom"/>
    <property type="match status" value="1"/>
</dbReference>
<dbReference type="Pfam" id="PF00271">
    <property type="entry name" value="Helicase_C"/>
    <property type="match status" value="1"/>
</dbReference>
<accession>A0A2K9NU30</accession>
<dbReference type="HAMAP" id="MF_01821">
    <property type="entry name" value="Helicase_RapA"/>
    <property type="match status" value="1"/>
</dbReference>
<dbReference type="GO" id="GO:0005524">
    <property type="term" value="F:ATP binding"/>
    <property type="evidence" value="ECO:0007669"/>
    <property type="project" value="InterPro"/>
</dbReference>
<dbReference type="AlphaFoldDB" id="A0A2K9NU30"/>
<dbReference type="InterPro" id="IPR040766">
    <property type="entry name" value="Tudor_2_RapA"/>
</dbReference>
<organism evidence="1 2">
    <name type="scientific">Bacteriovorax stolpii</name>
    <name type="common">Bdellovibrio stolpii</name>
    <dbReference type="NCBI Taxonomy" id="960"/>
    <lineage>
        <taxon>Bacteria</taxon>
        <taxon>Pseudomonadati</taxon>
        <taxon>Bdellovibrionota</taxon>
        <taxon>Bacteriovoracia</taxon>
        <taxon>Bacteriovoracales</taxon>
        <taxon>Bacteriovoracaceae</taxon>
        <taxon>Bacteriovorax</taxon>
    </lineage>
</organism>
<dbReference type="Pfam" id="PF18339">
    <property type="entry name" value="Tudor_1_RapA"/>
    <property type="match status" value="1"/>
</dbReference>
<dbReference type="Gene3D" id="6.10.140.1500">
    <property type="match status" value="1"/>
</dbReference>
<dbReference type="InterPro" id="IPR000330">
    <property type="entry name" value="SNF2_N"/>
</dbReference>
<dbReference type="Pfam" id="PF18337">
    <property type="entry name" value="Tudor_RapA"/>
    <property type="match status" value="1"/>
</dbReference>
<dbReference type="InterPro" id="IPR038718">
    <property type="entry name" value="SNF2-like_sf"/>
</dbReference>